<dbReference type="RefSeq" id="WP_313831516.1">
    <property type="nucleotide sequence ID" value="NZ_JAQOUE010000001.1"/>
</dbReference>
<dbReference type="PANTHER" id="PTHR37211:SF1">
    <property type="entry name" value="EXPRESSED PROTEIN"/>
    <property type="match status" value="1"/>
</dbReference>
<comment type="caution">
    <text evidence="1">The sequence shown here is derived from an EMBL/GenBank/DDBJ whole genome shotgun (WGS) entry which is preliminary data.</text>
</comment>
<protein>
    <recommendedName>
        <fullName evidence="3">Class I SAM-dependent methyltransferase</fullName>
    </recommendedName>
</protein>
<gene>
    <name evidence="1" type="ORF">PPG34_02270</name>
</gene>
<reference evidence="1 2" key="1">
    <citation type="journal article" date="2023" name="ISME J.">
        <title>Cultivation and genomic characterization of novel and ubiquitous marine nitrite-oxidizing bacteria from the Nitrospirales.</title>
        <authorList>
            <person name="Mueller A.J."/>
            <person name="Daebeler A."/>
            <person name="Herbold C.W."/>
            <person name="Kirkegaard R.H."/>
            <person name="Daims H."/>
        </authorList>
    </citation>
    <scope>NUCLEOTIDE SEQUENCE [LARGE SCALE GENOMIC DNA]</scope>
    <source>
        <strain evidence="1 2">EB</strain>
    </source>
</reference>
<dbReference type="Gene3D" id="2.20.25.110">
    <property type="entry name" value="S-adenosyl-L-methionine-dependent methyltransferases"/>
    <property type="match status" value="1"/>
</dbReference>
<dbReference type="Proteomes" id="UP001250932">
    <property type="component" value="Unassembled WGS sequence"/>
</dbReference>
<accession>A0ABU3K452</accession>
<name>A0ABU3K452_9BACT</name>
<keyword evidence="2" id="KW-1185">Reference proteome</keyword>
<evidence type="ECO:0008006" key="3">
    <source>
        <dbReference type="Google" id="ProtNLM"/>
    </source>
</evidence>
<evidence type="ECO:0000313" key="2">
    <source>
        <dbReference type="Proteomes" id="UP001250932"/>
    </source>
</evidence>
<dbReference type="PANTHER" id="PTHR37211">
    <property type="entry name" value="EXPRESSED PROTEIN"/>
    <property type="match status" value="1"/>
</dbReference>
<sequence>MLTKRKATPSGRRLKMAKLADRHVLYQKSVQGPESDIPFFSYHYKKYTGQTLRHFREDFCGTAALASHFVTAHRDNHAMGVDLDWPTLNWGIKHNVSCLTPNQQQRLNLVNGNVLNHHPSEAQLTVAMNFSYMVFKERPTLLQYFKRAKQSLCPGGMFMVDIWGGSQCFVMQEEPRRVKNRDNDGIGNFTFIWDQDVFDPATHYYTCRIHYAFQDGSEMRNAFVYDWRLWTMPEVMELMREAGFEDVHFLWEGTDKKTGKGTETYRRVKKAEPETAWIAYIIGINPK</sequence>
<dbReference type="Gene3D" id="3.40.50.150">
    <property type="entry name" value="Vaccinia Virus protein VP39"/>
    <property type="match status" value="1"/>
</dbReference>
<evidence type="ECO:0000313" key="1">
    <source>
        <dbReference type="EMBL" id="MDT7041158.1"/>
    </source>
</evidence>
<dbReference type="InterPro" id="IPR029063">
    <property type="entry name" value="SAM-dependent_MTases_sf"/>
</dbReference>
<dbReference type="SUPFAM" id="SSF53335">
    <property type="entry name" value="S-adenosyl-L-methionine-dependent methyltransferases"/>
    <property type="match status" value="1"/>
</dbReference>
<proteinExistence type="predicted"/>
<organism evidence="1 2">
    <name type="scientific">Candidatus Nitronereus thalassa</name>
    <dbReference type="NCBI Taxonomy" id="3020898"/>
    <lineage>
        <taxon>Bacteria</taxon>
        <taxon>Pseudomonadati</taxon>
        <taxon>Nitrospirota</taxon>
        <taxon>Nitrospiria</taxon>
        <taxon>Nitrospirales</taxon>
        <taxon>Nitrospiraceae</taxon>
        <taxon>Candidatus Nitronereus</taxon>
    </lineage>
</organism>
<dbReference type="EMBL" id="JAQOUE010000001">
    <property type="protein sequence ID" value="MDT7041158.1"/>
    <property type="molecule type" value="Genomic_DNA"/>
</dbReference>